<evidence type="ECO:0000256" key="3">
    <source>
        <dbReference type="ARBA" id="ARBA00022692"/>
    </source>
</evidence>
<keyword evidence="2" id="KW-1003">Cell membrane</keyword>
<reference evidence="9" key="1">
    <citation type="journal article" date="2020" name="mSystems">
        <title>Genome- and Community-Level Interaction Insights into Carbon Utilization and Element Cycling Functions of Hydrothermarchaeota in Hydrothermal Sediment.</title>
        <authorList>
            <person name="Zhou Z."/>
            <person name="Liu Y."/>
            <person name="Xu W."/>
            <person name="Pan J."/>
            <person name="Luo Z.H."/>
            <person name="Li M."/>
        </authorList>
    </citation>
    <scope>NUCLEOTIDE SEQUENCE [LARGE SCALE GENOMIC DNA]</scope>
    <source>
        <strain evidence="9">SpSt-339</strain>
    </source>
</reference>
<sequence>MPQPAPGVGHSFARRTVRPSTDSGEGVIGLMGAAEITLTAFVAIASLAFAVGLVVREVLIAARGTAAASPGRSLRRPLDPFDIPNAGSLSGRIDRAFDRLVLETGWSLSPSAAFLAMVTTGLLLGGVMWLYHDQPLAGIAGAMCGLGLPLLALSVVRSRRLRAVRDELPHVIEMLARATRAGRSVEQALALVAHESGGLLGQEFRRCEQQLALGGRFDKAMKSLAGRVRLMEMQILATTLIVQRQSGGPLSETLDRMSAVIRDRLNAQRQVRASTAAGRMSTVVVASIAPLAVVFLFSFQRDHLNTLFAEPLGRSMLLVALVLESIGLTWVLWLMRTER</sequence>
<feature type="transmembrane region" description="Helical" evidence="7">
    <location>
        <begin position="137"/>
        <end position="156"/>
    </location>
</feature>
<protein>
    <recommendedName>
        <fullName evidence="8">Type II secretion system protein GspF domain-containing protein</fullName>
    </recommendedName>
</protein>
<dbReference type="PANTHER" id="PTHR35007">
    <property type="entry name" value="INTEGRAL MEMBRANE PROTEIN-RELATED"/>
    <property type="match status" value="1"/>
</dbReference>
<dbReference type="AlphaFoldDB" id="A0A7C2JZT0"/>
<dbReference type="PANTHER" id="PTHR35007:SF1">
    <property type="entry name" value="PILUS ASSEMBLY PROTEIN"/>
    <property type="match status" value="1"/>
</dbReference>
<dbReference type="Pfam" id="PF00482">
    <property type="entry name" value="T2SSF"/>
    <property type="match status" value="1"/>
</dbReference>
<evidence type="ECO:0000256" key="2">
    <source>
        <dbReference type="ARBA" id="ARBA00022475"/>
    </source>
</evidence>
<evidence type="ECO:0000256" key="1">
    <source>
        <dbReference type="ARBA" id="ARBA00004651"/>
    </source>
</evidence>
<evidence type="ECO:0000256" key="6">
    <source>
        <dbReference type="SAM" id="MobiDB-lite"/>
    </source>
</evidence>
<feature type="transmembrane region" description="Helical" evidence="7">
    <location>
        <begin position="276"/>
        <end position="297"/>
    </location>
</feature>
<feature type="transmembrane region" description="Helical" evidence="7">
    <location>
        <begin position="27"/>
        <end position="55"/>
    </location>
</feature>
<organism evidence="9">
    <name type="scientific">Schlesneria paludicola</name>
    <dbReference type="NCBI Taxonomy" id="360056"/>
    <lineage>
        <taxon>Bacteria</taxon>
        <taxon>Pseudomonadati</taxon>
        <taxon>Planctomycetota</taxon>
        <taxon>Planctomycetia</taxon>
        <taxon>Planctomycetales</taxon>
        <taxon>Planctomycetaceae</taxon>
        <taxon>Schlesneria</taxon>
    </lineage>
</organism>
<comment type="subcellular location">
    <subcellularLocation>
        <location evidence="1">Cell membrane</location>
        <topology evidence="1">Multi-pass membrane protein</topology>
    </subcellularLocation>
</comment>
<dbReference type="GO" id="GO:0005886">
    <property type="term" value="C:plasma membrane"/>
    <property type="evidence" value="ECO:0007669"/>
    <property type="project" value="UniProtKB-SubCell"/>
</dbReference>
<dbReference type="Gene3D" id="1.20.81.30">
    <property type="entry name" value="Type II secretion system (T2SS), domain F"/>
    <property type="match status" value="1"/>
</dbReference>
<name>A0A7C2JZT0_9PLAN</name>
<evidence type="ECO:0000259" key="8">
    <source>
        <dbReference type="Pfam" id="PF00482"/>
    </source>
</evidence>
<feature type="domain" description="Type II secretion system protein GspF" evidence="8">
    <location>
        <begin position="172"/>
        <end position="296"/>
    </location>
</feature>
<evidence type="ECO:0000313" key="9">
    <source>
        <dbReference type="EMBL" id="HEN15662.1"/>
    </source>
</evidence>
<feature type="transmembrane region" description="Helical" evidence="7">
    <location>
        <begin position="317"/>
        <end position="335"/>
    </location>
</feature>
<feature type="transmembrane region" description="Helical" evidence="7">
    <location>
        <begin position="112"/>
        <end position="131"/>
    </location>
</feature>
<evidence type="ECO:0000256" key="5">
    <source>
        <dbReference type="ARBA" id="ARBA00023136"/>
    </source>
</evidence>
<dbReference type="InterPro" id="IPR042094">
    <property type="entry name" value="T2SS_GspF_sf"/>
</dbReference>
<keyword evidence="5 7" id="KW-0472">Membrane</keyword>
<evidence type="ECO:0000256" key="4">
    <source>
        <dbReference type="ARBA" id="ARBA00022989"/>
    </source>
</evidence>
<accession>A0A7C2JZT0</accession>
<keyword evidence="3 7" id="KW-0812">Transmembrane</keyword>
<evidence type="ECO:0000256" key="7">
    <source>
        <dbReference type="SAM" id="Phobius"/>
    </source>
</evidence>
<dbReference type="EMBL" id="DSOK01000264">
    <property type="protein sequence ID" value="HEN15662.1"/>
    <property type="molecule type" value="Genomic_DNA"/>
</dbReference>
<gene>
    <name evidence="9" type="ORF">ENQ76_09365</name>
</gene>
<keyword evidence="4 7" id="KW-1133">Transmembrane helix</keyword>
<dbReference type="InterPro" id="IPR018076">
    <property type="entry name" value="T2SS_GspF_dom"/>
</dbReference>
<feature type="region of interest" description="Disordered" evidence="6">
    <location>
        <begin position="1"/>
        <end position="23"/>
    </location>
</feature>
<comment type="caution">
    <text evidence="9">The sequence shown here is derived from an EMBL/GenBank/DDBJ whole genome shotgun (WGS) entry which is preliminary data.</text>
</comment>
<proteinExistence type="predicted"/>